<evidence type="ECO:0000256" key="1">
    <source>
        <dbReference type="ARBA" id="ARBA00010928"/>
    </source>
</evidence>
<accession>A0A927RBG6</accession>
<evidence type="ECO:0000313" key="4">
    <source>
        <dbReference type="EMBL" id="MBE1608749.1"/>
    </source>
</evidence>
<keyword evidence="5" id="KW-1185">Reference proteome</keyword>
<sequence>MTGPTSATGTDHGDVRIGLLGVNTSHAGAYARILNEREGVPGARIRWVWGGQVRADQPDARTLAATYDIDHVVGEPTQLIGQTDLVLVVDDAGHGQQHVPQARPFVAAGIPAFLDKPMSTNLAEAAMLFRLAAERGVPVTSASALRFAAELARESERIAGLGEISSAVSVGPGEWFHYGVHAVEQLYAVVGPGVEWVQRASWPDRDVAVLGYVDGRPSAVVQTLRDAACGFHLTLYAKNGRHSVAIDDFDAFYTAQLRAVVDMVRTGVPPVPAAETLELLAVLRAGELSAKAGGERVYLSDVRPR</sequence>
<reference evidence="4" key="1">
    <citation type="submission" date="2020-10" db="EMBL/GenBank/DDBJ databases">
        <title>Sequencing the genomes of 1000 actinobacteria strains.</title>
        <authorList>
            <person name="Klenk H.-P."/>
        </authorList>
    </citation>
    <scope>NUCLEOTIDE SEQUENCE</scope>
    <source>
        <strain evidence="4">DSM 45354</strain>
    </source>
</reference>
<gene>
    <name evidence="4" type="ORF">HEB94_005597</name>
</gene>
<dbReference type="SUPFAM" id="SSF51735">
    <property type="entry name" value="NAD(P)-binding Rossmann-fold domains"/>
    <property type="match status" value="1"/>
</dbReference>
<comment type="caution">
    <text evidence="4">The sequence shown here is derived from an EMBL/GenBank/DDBJ whole genome shotgun (WGS) entry which is preliminary data.</text>
</comment>
<dbReference type="RefSeq" id="WP_192752466.1">
    <property type="nucleotide sequence ID" value="NZ_BAABJL010000172.1"/>
</dbReference>
<dbReference type="Proteomes" id="UP000638648">
    <property type="component" value="Unassembled WGS sequence"/>
</dbReference>
<proteinExistence type="inferred from homology"/>
<evidence type="ECO:0000313" key="5">
    <source>
        <dbReference type="Proteomes" id="UP000638648"/>
    </source>
</evidence>
<dbReference type="InterPro" id="IPR036291">
    <property type="entry name" value="NAD(P)-bd_dom_sf"/>
</dbReference>
<dbReference type="EMBL" id="JADBEM010000001">
    <property type="protein sequence ID" value="MBE1608749.1"/>
    <property type="molecule type" value="Genomic_DNA"/>
</dbReference>
<feature type="domain" description="Gfo/Idh/MocA-like oxidoreductase N-terminal" evidence="3">
    <location>
        <begin position="53"/>
        <end position="140"/>
    </location>
</feature>
<dbReference type="Gene3D" id="3.40.50.720">
    <property type="entry name" value="NAD(P)-binding Rossmann-like Domain"/>
    <property type="match status" value="1"/>
</dbReference>
<comment type="similarity">
    <text evidence="1">Belongs to the Gfo/Idh/MocA family.</text>
</comment>
<keyword evidence="2" id="KW-0560">Oxidoreductase</keyword>
<dbReference type="GO" id="GO:0016491">
    <property type="term" value="F:oxidoreductase activity"/>
    <property type="evidence" value="ECO:0007669"/>
    <property type="project" value="UniProtKB-KW"/>
</dbReference>
<dbReference type="Pfam" id="PF01408">
    <property type="entry name" value="GFO_IDH_MocA"/>
    <property type="match status" value="1"/>
</dbReference>
<protein>
    <submittedName>
        <fullName evidence="4">Dehydrogenase</fullName>
    </submittedName>
</protein>
<dbReference type="InterPro" id="IPR000683">
    <property type="entry name" value="Gfo/Idh/MocA-like_OxRdtase_N"/>
</dbReference>
<dbReference type="PANTHER" id="PTHR43708:SF5">
    <property type="entry name" value="CONSERVED EXPRESSED OXIDOREDUCTASE (EUROFUNG)-RELATED"/>
    <property type="match status" value="1"/>
</dbReference>
<dbReference type="AlphaFoldDB" id="A0A927RBG6"/>
<name>A0A927RBG6_9ACTN</name>
<dbReference type="InterPro" id="IPR051317">
    <property type="entry name" value="Gfo/Idh/MocA_oxidoreduct"/>
</dbReference>
<organism evidence="4 5">
    <name type="scientific">Actinopolymorpha pittospori</name>
    <dbReference type="NCBI Taxonomy" id="648752"/>
    <lineage>
        <taxon>Bacteria</taxon>
        <taxon>Bacillati</taxon>
        <taxon>Actinomycetota</taxon>
        <taxon>Actinomycetes</taxon>
        <taxon>Propionibacteriales</taxon>
        <taxon>Actinopolymorphaceae</taxon>
        <taxon>Actinopolymorpha</taxon>
    </lineage>
</organism>
<dbReference type="GO" id="GO:0000166">
    <property type="term" value="F:nucleotide binding"/>
    <property type="evidence" value="ECO:0007669"/>
    <property type="project" value="InterPro"/>
</dbReference>
<dbReference type="PANTHER" id="PTHR43708">
    <property type="entry name" value="CONSERVED EXPRESSED OXIDOREDUCTASE (EUROFUNG)"/>
    <property type="match status" value="1"/>
</dbReference>
<evidence type="ECO:0000256" key="2">
    <source>
        <dbReference type="ARBA" id="ARBA00023002"/>
    </source>
</evidence>
<evidence type="ECO:0000259" key="3">
    <source>
        <dbReference type="Pfam" id="PF01408"/>
    </source>
</evidence>